<dbReference type="Pfam" id="PF03095">
    <property type="entry name" value="PTPA"/>
    <property type="match status" value="1"/>
</dbReference>
<keyword evidence="9" id="KW-1185">Reference proteome</keyword>
<dbReference type="SUPFAM" id="SSF140984">
    <property type="entry name" value="PTPA-like"/>
    <property type="match status" value="1"/>
</dbReference>
<gene>
    <name evidence="8" type="primary">RRD1_2</name>
    <name evidence="8" type="ORF">IWQ60_006385</name>
</gene>
<dbReference type="Proteomes" id="UP001150569">
    <property type="component" value="Unassembled WGS sequence"/>
</dbReference>
<evidence type="ECO:0000256" key="4">
    <source>
        <dbReference type="ARBA" id="ARBA00022490"/>
    </source>
</evidence>
<evidence type="ECO:0000256" key="2">
    <source>
        <dbReference type="ARBA" id="ARBA00004496"/>
    </source>
</evidence>
<evidence type="ECO:0000256" key="5">
    <source>
        <dbReference type="ARBA" id="ARBA00023110"/>
    </source>
</evidence>
<dbReference type="InterPro" id="IPR043170">
    <property type="entry name" value="PTPA_C_lid"/>
</dbReference>
<proteinExistence type="inferred from homology"/>
<dbReference type="GO" id="GO:0007052">
    <property type="term" value="P:mitotic spindle organization"/>
    <property type="evidence" value="ECO:0007669"/>
    <property type="project" value="TreeGrafter"/>
</dbReference>
<dbReference type="OrthoDB" id="16120at2759"/>
<dbReference type="PIRSF" id="PIRSF016325">
    <property type="entry name" value="Phstyr_phstse_ac"/>
    <property type="match status" value="1"/>
</dbReference>
<evidence type="ECO:0000256" key="3">
    <source>
        <dbReference type="ARBA" id="ARBA00011019"/>
    </source>
</evidence>
<dbReference type="Gene3D" id="1.20.120.1150">
    <property type="match status" value="1"/>
</dbReference>
<accession>A0A9W8AAJ2</accession>
<comment type="subcellular location">
    <subcellularLocation>
        <location evidence="2 7">Cytoplasm</location>
    </subcellularLocation>
</comment>
<organism evidence="8 9">
    <name type="scientific">Tieghemiomyces parasiticus</name>
    <dbReference type="NCBI Taxonomy" id="78921"/>
    <lineage>
        <taxon>Eukaryota</taxon>
        <taxon>Fungi</taxon>
        <taxon>Fungi incertae sedis</taxon>
        <taxon>Zoopagomycota</taxon>
        <taxon>Kickxellomycotina</taxon>
        <taxon>Dimargaritomycetes</taxon>
        <taxon>Dimargaritales</taxon>
        <taxon>Dimargaritaceae</taxon>
        <taxon>Tieghemiomyces</taxon>
    </lineage>
</organism>
<dbReference type="PANTHER" id="PTHR10012">
    <property type="entry name" value="SERINE/THREONINE-PROTEIN PHOSPHATASE 2A REGULATORY SUBUNIT B"/>
    <property type="match status" value="1"/>
</dbReference>
<evidence type="ECO:0000256" key="7">
    <source>
        <dbReference type="RuleBase" id="RU361210"/>
    </source>
</evidence>
<dbReference type="GO" id="GO:0005737">
    <property type="term" value="C:cytoplasm"/>
    <property type="evidence" value="ECO:0007669"/>
    <property type="project" value="UniProtKB-SubCell"/>
</dbReference>
<comment type="function">
    <text evidence="7">PPIases accelerate the folding of proteins. It catalyzes the cis-trans isomerization of proline imidic peptide bonds in oligopeptides.</text>
</comment>
<comment type="catalytic activity">
    <reaction evidence="1 7">
        <text>[protein]-peptidylproline (omega=180) = [protein]-peptidylproline (omega=0)</text>
        <dbReference type="Rhea" id="RHEA:16237"/>
        <dbReference type="Rhea" id="RHEA-COMP:10747"/>
        <dbReference type="Rhea" id="RHEA-COMP:10748"/>
        <dbReference type="ChEBI" id="CHEBI:83833"/>
        <dbReference type="ChEBI" id="CHEBI:83834"/>
        <dbReference type="EC" id="5.2.1.8"/>
    </reaction>
</comment>
<keyword evidence="4 7" id="KW-0963">Cytoplasm</keyword>
<dbReference type="FunFam" id="1.20.120.1150:FF:000002">
    <property type="entry name" value="Serine/threonine-protein phosphatase 2A activator"/>
    <property type="match status" value="1"/>
</dbReference>
<reference evidence="8" key="1">
    <citation type="submission" date="2022-07" db="EMBL/GenBank/DDBJ databases">
        <title>Phylogenomic reconstructions and comparative analyses of Kickxellomycotina fungi.</title>
        <authorList>
            <person name="Reynolds N.K."/>
            <person name="Stajich J.E."/>
            <person name="Barry K."/>
            <person name="Grigoriev I.V."/>
            <person name="Crous P."/>
            <person name="Smith M.E."/>
        </authorList>
    </citation>
    <scope>NUCLEOTIDE SEQUENCE</scope>
    <source>
        <strain evidence="8">RSA 861</strain>
    </source>
</reference>
<sequence length="323" mass="36435">MQAPGSIPPSKLPIFRVEDVVFTEPQKAITSPLEVKTWLASEGFNRIMTFLTELNESVKGVTNDSPCTESPFVEKVISLLNTIDGYIDNIPVDEKILSRYGHPAFRTFIARVQEQTPTLLATLLPDPAYVPSFVELGPYLTGSFGNETRIDYGSGHELSFFAWLLCLQLLGRFQPTDRVALVIRILDRYLELVRRLQLTYRLEPAGSHGVWGLDDYQFLPFILGSAQFLGSPYPDPSIIANMNLAKELSAKYMLMRCIEFITQVKVGPFFEHSPILHDISGVPYWKKVNQGLQKMYVGDVLSKFPVVQHLPFGTLIPIKPREN</sequence>
<name>A0A9W8AAJ2_9FUNG</name>
<dbReference type="AlphaFoldDB" id="A0A9W8AAJ2"/>
<dbReference type="InterPro" id="IPR037218">
    <property type="entry name" value="PTPA_sf"/>
</dbReference>
<dbReference type="EC" id="5.2.1.8" evidence="7"/>
<dbReference type="InterPro" id="IPR004327">
    <property type="entry name" value="Phstyr_phstse_ac"/>
</dbReference>
<keyword evidence="5 7" id="KW-0697">Rotamase</keyword>
<dbReference type="GO" id="GO:0005634">
    <property type="term" value="C:nucleus"/>
    <property type="evidence" value="ECO:0007669"/>
    <property type="project" value="TreeGrafter"/>
</dbReference>
<dbReference type="GO" id="GO:0000159">
    <property type="term" value="C:protein phosphatase type 2A complex"/>
    <property type="evidence" value="ECO:0007669"/>
    <property type="project" value="TreeGrafter"/>
</dbReference>
<dbReference type="GO" id="GO:0008160">
    <property type="term" value="F:protein tyrosine phosphatase activator activity"/>
    <property type="evidence" value="ECO:0007669"/>
    <property type="project" value="TreeGrafter"/>
</dbReference>
<evidence type="ECO:0000313" key="8">
    <source>
        <dbReference type="EMBL" id="KAJ1922645.1"/>
    </source>
</evidence>
<dbReference type="GO" id="GO:0003755">
    <property type="term" value="F:peptidyl-prolyl cis-trans isomerase activity"/>
    <property type="evidence" value="ECO:0007669"/>
    <property type="project" value="UniProtKB-KW"/>
</dbReference>
<evidence type="ECO:0000256" key="1">
    <source>
        <dbReference type="ARBA" id="ARBA00000971"/>
    </source>
</evidence>
<evidence type="ECO:0000313" key="9">
    <source>
        <dbReference type="Proteomes" id="UP001150569"/>
    </source>
</evidence>
<dbReference type="PANTHER" id="PTHR10012:SF0">
    <property type="entry name" value="SERINE_THREONINE-PROTEIN PHOSPHATASE 2A ACTIVATOR"/>
    <property type="match status" value="1"/>
</dbReference>
<dbReference type="CDD" id="cd04087">
    <property type="entry name" value="PTPA"/>
    <property type="match status" value="1"/>
</dbReference>
<keyword evidence="6 7" id="KW-0413">Isomerase</keyword>
<protein>
    <recommendedName>
        <fullName evidence="7">Serine/threonine-protein phosphatase 2A activator</fullName>
        <ecNumber evidence="7">5.2.1.8</ecNumber>
    </recommendedName>
    <alternativeName>
        <fullName evidence="7">Phosphotyrosyl phosphatase activator</fullName>
    </alternativeName>
</protein>
<evidence type="ECO:0000256" key="6">
    <source>
        <dbReference type="ARBA" id="ARBA00023235"/>
    </source>
</evidence>
<comment type="caution">
    <text evidence="8">The sequence shown here is derived from an EMBL/GenBank/DDBJ whole genome shotgun (WGS) entry which is preliminary data.</text>
</comment>
<dbReference type="EMBL" id="JANBPT010000382">
    <property type="protein sequence ID" value="KAJ1922645.1"/>
    <property type="molecule type" value="Genomic_DNA"/>
</dbReference>
<comment type="similarity">
    <text evidence="3 7">Belongs to the PTPA-type PPIase family.</text>
</comment>